<dbReference type="InterPro" id="IPR033140">
    <property type="entry name" value="Lipase_GDXG_put_SER_AS"/>
</dbReference>
<dbReference type="PROSITE" id="PS01174">
    <property type="entry name" value="LIPASE_GDXG_SER"/>
    <property type="match status" value="1"/>
</dbReference>
<dbReference type="InterPro" id="IPR029058">
    <property type="entry name" value="AB_hydrolase_fold"/>
</dbReference>
<dbReference type="PANTHER" id="PTHR48081">
    <property type="entry name" value="AB HYDROLASE SUPERFAMILY PROTEIN C4A8.06C"/>
    <property type="match status" value="1"/>
</dbReference>
<evidence type="ECO:0000256" key="1">
    <source>
        <dbReference type="ARBA" id="ARBA00010515"/>
    </source>
</evidence>
<evidence type="ECO:0000256" key="3">
    <source>
        <dbReference type="PROSITE-ProRule" id="PRU10038"/>
    </source>
</evidence>
<feature type="domain" description="Alpha/beta hydrolase fold-3" evidence="5">
    <location>
        <begin position="154"/>
        <end position="402"/>
    </location>
</feature>
<organism evidence="6 7">
    <name type="scientific">Lasallia pustulata</name>
    <dbReference type="NCBI Taxonomy" id="136370"/>
    <lineage>
        <taxon>Eukaryota</taxon>
        <taxon>Fungi</taxon>
        <taxon>Dikarya</taxon>
        <taxon>Ascomycota</taxon>
        <taxon>Pezizomycotina</taxon>
        <taxon>Lecanoromycetes</taxon>
        <taxon>OSLEUM clade</taxon>
        <taxon>Umbilicariomycetidae</taxon>
        <taxon>Umbilicariales</taxon>
        <taxon>Umbilicariaceae</taxon>
        <taxon>Lasallia</taxon>
    </lineage>
</organism>
<keyword evidence="7" id="KW-1185">Reference proteome</keyword>
<dbReference type="InterPro" id="IPR050300">
    <property type="entry name" value="GDXG_lipolytic_enzyme"/>
</dbReference>
<dbReference type="PANTHER" id="PTHR48081:SF25">
    <property type="entry name" value="PUTATIVE (AFU_ORTHOLOGUE AFUA_3G11560)-RELATED"/>
    <property type="match status" value="1"/>
</dbReference>
<evidence type="ECO:0000313" key="7">
    <source>
        <dbReference type="Proteomes" id="UP000192927"/>
    </source>
</evidence>
<dbReference type="InterPro" id="IPR002168">
    <property type="entry name" value="Lipase_GDXG_HIS_AS"/>
</dbReference>
<proteinExistence type="inferred from homology"/>
<dbReference type="InterPro" id="IPR013094">
    <property type="entry name" value="AB_hydrolase_3"/>
</dbReference>
<name>A0A1W5DB09_9LECA</name>
<feature type="region of interest" description="Disordered" evidence="4">
    <location>
        <begin position="471"/>
        <end position="490"/>
    </location>
</feature>
<keyword evidence="2" id="KW-0378">Hydrolase</keyword>
<dbReference type="Proteomes" id="UP000192927">
    <property type="component" value="Unassembled WGS sequence"/>
</dbReference>
<evidence type="ECO:0000313" key="6">
    <source>
        <dbReference type="EMBL" id="SLM40327.1"/>
    </source>
</evidence>
<comment type="similarity">
    <text evidence="1">Belongs to the 'GDXG' lipolytic enzyme family.</text>
</comment>
<dbReference type="Gene3D" id="3.40.50.1820">
    <property type="entry name" value="alpha/beta hydrolase"/>
    <property type="match status" value="1"/>
</dbReference>
<accession>A0A1W5DB09</accession>
<feature type="active site" evidence="3">
    <location>
        <position position="235"/>
    </location>
</feature>
<protein>
    <submittedName>
        <fullName evidence="6">Lipase, GDXG, active site</fullName>
    </submittedName>
</protein>
<evidence type="ECO:0000256" key="4">
    <source>
        <dbReference type="SAM" id="MobiDB-lite"/>
    </source>
</evidence>
<reference evidence="7" key="1">
    <citation type="submission" date="2017-03" db="EMBL/GenBank/DDBJ databases">
        <authorList>
            <person name="Sharma R."/>
            <person name="Thines M."/>
        </authorList>
    </citation>
    <scope>NUCLEOTIDE SEQUENCE [LARGE SCALE GENOMIC DNA]</scope>
</reference>
<dbReference type="AlphaFoldDB" id="A0A1W5DB09"/>
<dbReference type="EMBL" id="FWEW01003662">
    <property type="protein sequence ID" value="SLM40327.1"/>
    <property type="molecule type" value="Genomic_DNA"/>
</dbReference>
<evidence type="ECO:0000259" key="5">
    <source>
        <dbReference type="Pfam" id="PF07859"/>
    </source>
</evidence>
<dbReference type="Pfam" id="PF07859">
    <property type="entry name" value="Abhydrolase_3"/>
    <property type="match status" value="1"/>
</dbReference>
<evidence type="ECO:0000256" key="2">
    <source>
        <dbReference type="ARBA" id="ARBA00022801"/>
    </source>
</evidence>
<sequence>MDPSTLSFLIPKVPFLLKTALYHSLSLSSTASKWDLRTELTVKLIREYACSPQPSPVSKQQAMSLKDPGIKGKMWISKVTLPRPEEDDVRKAVVDAIEALKEGKETYTVPNLANVEAEWTGWRNGVGKEAPRPDLSEAEHYAHLMKEVSSDVTILYFHGGAYYLLDPSSHRPTTSLLAKLTHGRTLSVRYRLSPQHAFPAALLDALVAYLTLLSPPPGSLHAPIPAYNIILAGDSAGGNLALSLLQLLLHLHRTHASTSSPPTLRFHGHDVPIPLPAGVAVNSAWMDLTGCMPSLATNAPYDYLPPPPSPSSSSTMYTIKYPPCPLWPTDPPRGALYCDASMLCHPLVSPLAARDWRGAPPVWMVYGEEMLVDEGRVVGRRAEAQGVKVEWVEFEAMPHCFAMVLDGGWHKGSRVCFERWAGFCTRAVEARVQEARGVFVEARSLEEREVRVGGEGGKEWGYEEVVGMMREQRGKRERGEDGEAKLMPRL</sequence>
<dbReference type="PROSITE" id="PS01173">
    <property type="entry name" value="LIPASE_GDXG_HIS"/>
    <property type="match status" value="1"/>
</dbReference>
<dbReference type="GO" id="GO:0016787">
    <property type="term" value="F:hydrolase activity"/>
    <property type="evidence" value="ECO:0007669"/>
    <property type="project" value="UniProtKB-KW"/>
</dbReference>
<dbReference type="SUPFAM" id="SSF53474">
    <property type="entry name" value="alpha/beta-Hydrolases"/>
    <property type="match status" value="1"/>
</dbReference>